<evidence type="ECO:0000313" key="2">
    <source>
        <dbReference type="Proteomes" id="UP001604277"/>
    </source>
</evidence>
<gene>
    <name evidence="1" type="ORF">Fot_51078</name>
</gene>
<keyword evidence="2" id="KW-1185">Reference proteome</keyword>
<accession>A0ABD1PUF5</accession>
<dbReference type="Proteomes" id="UP001604277">
    <property type="component" value="Unassembled WGS sequence"/>
</dbReference>
<comment type="caution">
    <text evidence="1">The sequence shown here is derived from an EMBL/GenBank/DDBJ whole genome shotgun (WGS) entry which is preliminary data.</text>
</comment>
<reference evidence="2" key="1">
    <citation type="submission" date="2024-07" db="EMBL/GenBank/DDBJ databases">
        <title>Two chromosome-level genome assemblies of Korean endemic species Abeliophyllum distichum and Forsythia ovata (Oleaceae).</title>
        <authorList>
            <person name="Jang H."/>
        </authorList>
    </citation>
    <scope>NUCLEOTIDE SEQUENCE [LARGE SCALE GENOMIC DNA]</scope>
</reference>
<dbReference type="EMBL" id="JBFOLJ010000017">
    <property type="protein sequence ID" value="KAL2467553.1"/>
    <property type="molecule type" value="Genomic_DNA"/>
</dbReference>
<sequence>MQKDTALSFQLQGLWRVPLQEISFLENAWSFSLFVKGQTEGTPRKNDMETSFQNGKQLMHCSHHTWDGWVLVAGRFPVWDAVSGAKQYTFEGHKAPVYSVSTIVAAVLGGGEKIIYHQLASSVGTAQEVMVRTRRARNVTTPPAPIGDVGTESNAATNHPQQEFAYAAQLAALQAQVAALTALLQN</sequence>
<dbReference type="AlphaFoldDB" id="A0ABD1PUF5"/>
<evidence type="ECO:0000313" key="1">
    <source>
        <dbReference type="EMBL" id="KAL2467553.1"/>
    </source>
</evidence>
<organism evidence="1 2">
    <name type="scientific">Forsythia ovata</name>
    <dbReference type="NCBI Taxonomy" id="205694"/>
    <lineage>
        <taxon>Eukaryota</taxon>
        <taxon>Viridiplantae</taxon>
        <taxon>Streptophyta</taxon>
        <taxon>Embryophyta</taxon>
        <taxon>Tracheophyta</taxon>
        <taxon>Spermatophyta</taxon>
        <taxon>Magnoliopsida</taxon>
        <taxon>eudicotyledons</taxon>
        <taxon>Gunneridae</taxon>
        <taxon>Pentapetalae</taxon>
        <taxon>asterids</taxon>
        <taxon>lamiids</taxon>
        <taxon>Lamiales</taxon>
        <taxon>Oleaceae</taxon>
        <taxon>Forsythieae</taxon>
        <taxon>Forsythia</taxon>
    </lineage>
</organism>
<protein>
    <submittedName>
        <fullName evidence="1">Uncharacterized protein</fullName>
    </submittedName>
</protein>
<name>A0ABD1PUF5_9LAMI</name>
<proteinExistence type="predicted"/>